<name>A0A844HGH2_9RHOB</name>
<evidence type="ECO:0000256" key="8">
    <source>
        <dbReference type="ARBA" id="ARBA00023136"/>
    </source>
</evidence>
<evidence type="ECO:0000256" key="1">
    <source>
        <dbReference type="ARBA" id="ARBA00022448"/>
    </source>
</evidence>
<dbReference type="InterPro" id="IPR005116">
    <property type="entry name" value="Transp-assoc_OB_typ1"/>
</dbReference>
<reference evidence="12 13" key="1">
    <citation type="submission" date="2019-11" db="EMBL/GenBank/DDBJ databases">
        <authorList>
            <person name="Dong K."/>
        </authorList>
    </citation>
    <scope>NUCLEOTIDE SEQUENCE [LARGE SCALE GENOMIC DNA]</scope>
    <source>
        <strain evidence="12 13">NBRC 112902</strain>
    </source>
</reference>
<evidence type="ECO:0000256" key="6">
    <source>
        <dbReference type="ARBA" id="ARBA00022840"/>
    </source>
</evidence>
<dbReference type="SUPFAM" id="SSF52540">
    <property type="entry name" value="P-loop containing nucleoside triphosphate hydrolases"/>
    <property type="match status" value="1"/>
</dbReference>
<dbReference type="InterPro" id="IPR011868">
    <property type="entry name" value="ModC_ABC_ATP-bd"/>
</dbReference>
<proteinExistence type="predicted"/>
<dbReference type="InterPro" id="IPR027417">
    <property type="entry name" value="P-loop_NTPase"/>
</dbReference>
<dbReference type="SMART" id="SM00382">
    <property type="entry name" value="AAA"/>
    <property type="match status" value="1"/>
</dbReference>
<dbReference type="Pfam" id="PF00005">
    <property type="entry name" value="ABC_tran"/>
    <property type="match status" value="1"/>
</dbReference>
<accession>A0A844HGH2</accession>
<keyword evidence="2" id="KW-1003">Cell membrane</keyword>
<dbReference type="GO" id="GO:0005524">
    <property type="term" value="F:ATP binding"/>
    <property type="evidence" value="ECO:0007669"/>
    <property type="project" value="UniProtKB-KW"/>
</dbReference>
<dbReference type="GO" id="GO:0016887">
    <property type="term" value="F:ATP hydrolysis activity"/>
    <property type="evidence" value="ECO:0007669"/>
    <property type="project" value="InterPro"/>
</dbReference>
<keyword evidence="7" id="KW-1278">Translocase</keyword>
<dbReference type="PROSITE" id="PS50893">
    <property type="entry name" value="ABC_TRANSPORTER_2"/>
    <property type="match status" value="1"/>
</dbReference>
<evidence type="ECO:0000259" key="11">
    <source>
        <dbReference type="PROSITE" id="PS51866"/>
    </source>
</evidence>
<dbReference type="InterPro" id="IPR003439">
    <property type="entry name" value="ABC_transporter-like_ATP-bd"/>
</dbReference>
<dbReference type="SUPFAM" id="SSF50331">
    <property type="entry name" value="MOP-like"/>
    <property type="match status" value="1"/>
</dbReference>
<keyword evidence="1" id="KW-0813">Transport</keyword>
<dbReference type="Gene3D" id="3.40.50.300">
    <property type="entry name" value="P-loop containing nucleotide triphosphate hydrolases"/>
    <property type="match status" value="1"/>
</dbReference>
<dbReference type="Pfam" id="PF03459">
    <property type="entry name" value="TOBE"/>
    <property type="match status" value="1"/>
</dbReference>
<evidence type="ECO:0000256" key="7">
    <source>
        <dbReference type="ARBA" id="ARBA00022967"/>
    </source>
</evidence>
<evidence type="ECO:0000313" key="12">
    <source>
        <dbReference type="EMBL" id="MTH59033.1"/>
    </source>
</evidence>
<dbReference type="InterPro" id="IPR004606">
    <property type="entry name" value="Mop_domain"/>
</dbReference>
<dbReference type="RefSeq" id="WP_155038958.1">
    <property type="nucleotide sequence ID" value="NZ_JBHGCD010000002.1"/>
</dbReference>
<organism evidence="12 13">
    <name type="scientific">Paracoccus litorisediminis</name>
    <dbReference type="NCBI Taxonomy" id="2006130"/>
    <lineage>
        <taxon>Bacteria</taxon>
        <taxon>Pseudomonadati</taxon>
        <taxon>Pseudomonadota</taxon>
        <taxon>Alphaproteobacteria</taxon>
        <taxon>Rhodobacterales</taxon>
        <taxon>Paracoccaceae</taxon>
        <taxon>Paracoccus</taxon>
    </lineage>
</organism>
<sequence>MSLSVAFRHGFPGLDLDVAFEAPVGVTALFGPSGCGKSTTINAIAGLLRPDSGRIALDGRVLFDGRTNLAPQERRIGYVFQDARLFPHLTVERNLRYPARWRRGAGRDFDRIVEMLALGPLLQRRPATLSGGEKQRTAIGRALLSDPALLVMDEPLAALDDSRKAEIMPWLERLRDEVRLPILYVSHSVPEVLRLATTLVLMQRGRVTHSGPLETILADPRLAPELGAREAGALIHATVEGHEPDGMLRVRTAAGPMLLQEVEAATGQELRLRVLAHEVILSRDPPQGLSALNVLPATVVQVSGGLVQLTLGDQRMLAQVTPRSVETLGLTPGAACFAIVKSVSVLPS</sequence>
<keyword evidence="13" id="KW-1185">Reference proteome</keyword>
<dbReference type="EMBL" id="WMIG01000002">
    <property type="protein sequence ID" value="MTH59033.1"/>
    <property type="molecule type" value="Genomic_DNA"/>
</dbReference>
<evidence type="ECO:0000256" key="4">
    <source>
        <dbReference type="ARBA" id="ARBA00022519"/>
    </source>
</evidence>
<dbReference type="NCBIfam" id="TIGR02142">
    <property type="entry name" value="modC_ABC"/>
    <property type="match status" value="1"/>
</dbReference>
<dbReference type="Proteomes" id="UP000449846">
    <property type="component" value="Unassembled WGS sequence"/>
</dbReference>
<dbReference type="Gene3D" id="2.40.50.100">
    <property type="match status" value="1"/>
</dbReference>
<keyword evidence="3 9" id="KW-0500">Molybdenum</keyword>
<dbReference type="GO" id="GO:0140359">
    <property type="term" value="F:ABC-type transporter activity"/>
    <property type="evidence" value="ECO:0007669"/>
    <property type="project" value="InterPro"/>
</dbReference>
<feature type="domain" description="ABC transporter" evidence="10">
    <location>
        <begin position="1"/>
        <end position="229"/>
    </location>
</feature>
<evidence type="ECO:0000256" key="5">
    <source>
        <dbReference type="ARBA" id="ARBA00022741"/>
    </source>
</evidence>
<dbReference type="InterPro" id="IPR008995">
    <property type="entry name" value="Mo/tungstate-bd_C_term_dom"/>
</dbReference>
<dbReference type="GO" id="GO:0015098">
    <property type="term" value="F:molybdate ion transmembrane transporter activity"/>
    <property type="evidence" value="ECO:0007669"/>
    <property type="project" value="InterPro"/>
</dbReference>
<evidence type="ECO:0000259" key="10">
    <source>
        <dbReference type="PROSITE" id="PS50893"/>
    </source>
</evidence>
<dbReference type="InterPro" id="IPR003593">
    <property type="entry name" value="AAA+_ATPase"/>
</dbReference>
<gene>
    <name evidence="12" type="primary">modC</name>
    <name evidence="12" type="ORF">GL300_07385</name>
</gene>
<protein>
    <submittedName>
        <fullName evidence="12">Molybdenum ABC transporter ATP-binding protein</fullName>
    </submittedName>
</protein>
<evidence type="ECO:0000313" key="13">
    <source>
        <dbReference type="Proteomes" id="UP000449846"/>
    </source>
</evidence>
<dbReference type="OrthoDB" id="9802264at2"/>
<comment type="caution">
    <text evidence="12">The sequence shown here is derived from an EMBL/GenBank/DDBJ whole genome shotgun (WGS) entry which is preliminary data.</text>
</comment>
<keyword evidence="4" id="KW-0997">Cell inner membrane</keyword>
<dbReference type="PANTHER" id="PTHR43514">
    <property type="entry name" value="ABC TRANSPORTER I FAMILY MEMBER 10"/>
    <property type="match status" value="1"/>
</dbReference>
<keyword evidence="8" id="KW-0472">Membrane</keyword>
<keyword evidence="5" id="KW-0547">Nucleotide-binding</keyword>
<evidence type="ECO:0000256" key="9">
    <source>
        <dbReference type="PROSITE-ProRule" id="PRU01213"/>
    </source>
</evidence>
<evidence type="ECO:0000256" key="3">
    <source>
        <dbReference type="ARBA" id="ARBA00022505"/>
    </source>
</evidence>
<evidence type="ECO:0000256" key="2">
    <source>
        <dbReference type="ARBA" id="ARBA00022475"/>
    </source>
</evidence>
<dbReference type="InterPro" id="IPR050334">
    <property type="entry name" value="Molybdenum_import_ModC"/>
</dbReference>
<dbReference type="PANTHER" id="PTHR43514:SF4">
    <property type="entry name" value="ABC TRANSPORTER I FAMILY MEMBER 10"/>
    <property type="match status" value="1"/>
</dbReference>
<dbReference type="GO" id="GO:0016020">
    <property type="term" value="C:membrane"/>
    <property type="evidence" value="ECO:0007669"/>
    <property type="project" value="InterPro"/>
</dbReference>
<keyword evidence="6 12" id="KW-0067">ATP-binding</keyword>
<dbReference type="AlphaFoldDB" id="A0A844HGH2"/>
<feature type="domain" description="Mop" evidence="11">
    <location>
        <begin position="288"/>
        <end position="348"/>
    </location>
</feature>
<dbReference type="PROSITE" id="PS51866">
    <property type="entry name" value="MOP"/>
    <property type="match status" value="1"/>
</dbReference>